<dbReference type="InterPro" id="IPR036390">
    <property type="entry name" value="WH_DNA-bd_sf"/>
</dbReference>
<feature type="compositionally biased region" description="Polar residues" evidence="7">
    <location>
        <begin position="166"/>
        <end position="180"/>
    </location>
</feature>
<dbReference type="Pfam" id="PF00250">
    <property type="entry name" value="Forkhead"/>
    <property type="match status" value="1"/>
</dbReference>
<keyword evidence="1" id="KW-0217">Developmental protein</keyword>
<dbReference type="AlphaFoldDB" id="A0A087TB23"/>
<dbReference type="PANTHER" id="PTHR46721:SF3">
    <property type="entry name" value="FORKHEAD BOX N1"/>
    <property type="match status" value="1"/>
</dbReference>
<feature type="domain" description="Fork-head" evidence="8">
    <location>
        <begin position="216"/>
        <end position="261"/>
    </location>
</feature>
<dbReference type="GO" id="GO:0005634">
    <property type="term" value="C:nucleus"/>
    <property type="evidence" value="ECO:0007669"/>
    <property type="project" value="UniProtKB-SubCell"/>
</dbReference>
<sequence length="261" mass="27973">MDSMDIDSFKIQEMIELDMRSLGDYSNDIPCFPEPTSAMADALDSALDSDLSNGCNTWTYSSSNFLNSSIDLDSISGLLVNPQTALPVSMSESLILPTSVPSSLSNSCHDTSASGKDESTSLSTSGSITVTLPLQVITTNALVTEMADVQSHVNLTVAVPTPSPTPHNTGSSQAQQGSSVRDSETNRESSESPKPKSKGKNAKSNQQINIENAYPKPAYSYSCLIAMALKNSKTGSLPVNEIYDFMTENFPYFKTAPNGWK</sequence>
<dbReference type="InterPro" id="IPR001766">
    <property type="entry name" value="Fork_head_dom"/>
</dbReference>
<evidence type="ECO:0000256" key="6">
    <source>
        <dbReference type="PROSITE-ProRule" id="PRU00089"/>
    </source>
</evidence>
<accession>A0A087TB23</accession>
<keyword evidence="10" id="KW-1185">Reference proteome</keyword>
<organism evidence="9 10">
    <name type="scientific">Stegodyphus mimosarum</name>
    <name type="common">African social velvet spider</name>
    <dbReference type="NCBI Taxonomy" id="407821"/>
    <lineage>
        <taxon>Eukaryota</taxon>
        <taxon>Metazoa</taxon>
        <taxon>Ecdysozoa</taxon>
        <taxon>Arthropoda</taxon>
        <taxon>Chelicerata</taxon>
        <taxon>Arachnida</taxon>
        <taxon>Araneae</taxon>
        <taxon>Araneomorphae</taxon>
        <taxon>Entelegynae</taxon>
        <taxon>Eresoidea</taxon>
        <taxon>Eresidae</taxon>
        <taxon>Stegodyphus</taxon>
    </lineage>
</organism>
<dbReference type="Proteomes" id="UP000054359">
    <property type="component" value="Unassembled WGS sequence"/>
</dbReference>
<dbReference type="GO" id="GO:0000981">
    <property type="term" value="F:DNA-binding transcription factor activity, RNA polymerase II-specific"/>
    <property type="evidence" value="ECO:0007669"/>
    <property type="project" value="TreeGrafter"/>
</dbReference>
<dbReference type="InterPro" id="IPR049624">
    <property type="entry name" value="FOXN1_4"/>
</dbReference>
<evidence type="ECO:0000313" key="9">
    <source>
        <dbReference type="EMBL" id="KFM62312.1"/>
    </source>
</evidence>
<evidence type="ECO:0000256" key="5">
    <source>
        <dbReference type="ARBA" id="ARBA00023242"/>
    </source>
</evidence>
<evidence type="ECO:0000259" key="8">
    <source>
        <dbReference type="PROSITE" id="PS50039"/>
    </source>
</evidence>
<reference evidence="9 10" key="1">
    <citation type="submission" date="2013-11" db="EMBL/GenBank/DDBJ databases">
        <title>Genome sequencing of Stegodyphus mimosarum.</title>
        <authorList>
            <person name="Bechsgaard J."/>
        </authorList>
    </citation>
    <scope>NUCLEOTIDE SEQUENCE [LARGE SCALE GENOMIC DNA]</scope>
</reference>
<dbReference type="Gene3D" id="1.10.10.10">
    <property type="entry name" value="Winged helix-like DNA-binding domain superfamily/Winged helix DNA-binding domain"/>
    <property type="match status" value="1"/>
</dbReference>
<proteinExistence type="predicted"/>
<evidence type="ECO:0000313" key="10">
    <source>
        <dbReference type="Proteomes" id="UP000054359"/>
    </source>
</evidence>
<evidence type="ECO:0000256" key="1">
    <source>
        <dbReference type="ARBA" id="ARBA00022473"/>
    </source>
</evidence>
<dbReference type="SUPFAM" id="SSF46785">
    <property type="entry name" value="Winged helix' DNA-binding domain"/>
    <property type="match status" value="1"/>
</dbReference>
<dbReference type="EMBL" id="KK114386">
    <property type="protein sequence ID" value="KFM62312.1"/>
    <property type="molecule type" value="Genomic_DNA"/>
</dbReference>
<dbReference type="InterPro" id="IPR036388">
    <property type="entry name" value="WH-like_DNA-bd_sf"/>
</dbReference>
<feature type="region of interest" description="Disordered" evidence="7">
    <location>
        <begin position="157"/>
        <end position="208"/>
    </location>
</feature>
<feature type="compositionally biased region" description="Basic and acidic residues" evidence="7">
    <location>
        <begin position="181"/>
        <end position="194"/>
    </location>
</feature>
<dbReference type="OrthoDB" id="6433332at2759"/>
<gene>
    <name evidence="9" type="ORF">X975_06254</name>
</gene>
<keyword evidence="3 6" id="KW-0238">DNA-binding</keyword>
<evidence type="ECO:0000256" key="7">
    <source>
        <dbReference type="SAM" id="MobiDB-lite"/>
    </source>
</evidence>
<dbReference type="GO" id="GO:0000976">
    <property type="term" value="F:transcription cis-regulatory region binding"/>
    <property type="evidence" value="ECO:0007669"/>
    <property type="project" value="TreeGrafter"/>
</dbReference>
<comment type="subcellular location">
    <subcellularLocation>
        <location evidence="6">Nucleus</location>
    </subcellularLocation>
</comment>
<dbReference type="PANTHER" id="PTHR46721">
    <property type="entry name" value="FORKHEAD BOX PROTEIN N1"/>
    <property type="match status" value="1"/>
</dbReference>
<dbReference type="SMART" id="SM00339">
    <property type="entry name" value="FH"/>
    <property type="match status" value="1"/>
</dbReference>
<feature type="region of interest" description="Disordered" evidence="7">
    <location>
        <begin position="99"/>
        <end position="125"/>
    </location>
</feature>
<feature type="DNA-binding region" description="Fork-head" evidence="6">
    <location>
        <begin position="216"/>
        <end position="261"/>
    </location>
</feature>
<dbReference type="PROSITE" id="PS50039">
    <property type="entry name" value="FORK_HEAD_3"/>
    <property type="match status" value="1"/>
</dbReference>
<keyword evidence="4" id="KW-0804">Transcription</keyword>
<name>A0A087TB23_STEMI</name>
<evidence type="ECO:0000256" key="3">
    <source>
        <dbReference type="ARBA" id="ARBA00023125"/>
    </source>
</evidence>
<keyword evidence="2" id="KW-0805">Transcription regulation</keyword>
<evidence type="ECO:0000256" key="4">
    <source>
        <dbReference type="ARBA" id="ARBA00023163"/>
    </source>
</evidence>
<feature type="non-terminal residue" evidence="9">
    <location>
        <position position="261"/>
    </location>
</feature>
<protein>
    <submittedName>
        <fullName evidence="9">Forkhead box protein N4</fullName>
    </submittedName>
</protein>
<evidence type="ECO:0000256" key="2">
    <source>
        <dbReference type="ARBA" id="ARBA00023015"/>
    </source>
</evidence>
<dbReference type="PRINTS" id="PR00053">
    <property type="entry name" value="FORKHEAD"/>
</dbReference>
<dbReference type="STRING" id="407821.A0A087TB23"/>
<keyword evidence="5 6" id="KW-0539">Nucleus</keyword>